<accession>I7HPL4</accession>
<evidence type="ECO:0000259" key="5">
    <source>
        <dbReference type="Pfam" id="PF17135"/>
    </source>
</evidence>
<feature type="region of interest" description="Disordered" evidence="4">
    <location>
        <begin position="154"/>
        <end position="181"/>
    </location>
</feature>
<dbReference type="PANTHER" id="PTHR10934">
    <property type="entry name" value="60S RIBOSOMAL PROTEIN L18"/>
    <property type="match status" value="1"/>
</dbReference>
<keyword evidence="3" id="KW-0687">Ribonucleoprotein</keyword>
<keyword evidence="2 6" id="KW-0689">Ribosomal protein</keyword>
<name>I7HPL4_9CNID</name>
<dbReference type="GO" id="GO:0003735">
    <property type="term" value="F:structural constituent of ribosome"/>
    <property type="evidence" value="ECO:0007669"/>
    <property type="project" value="InterPro"/>
</dbReference>
<dbReference type="InterPro" id="IPR000039">
    <property type="entry name" value="Ribosomal_eL18"/>
</dbReference>
<feature type="compositionally biased region" description="Basic residues" evidence="4">
    <location>
        <begin position="161"/>
        <end position="171"/>
    </location>
</feature>
<dbReference type="GO" id="GO:0022625">
    <property type="term" value="C:cytosolic large ribosomal subunit"/>
    <property type="evidence" value="ECO:0007669"/>
    <property type="project" value="TreeGrafter"/>
</dbReference>
<dbReference type="AlphaFoldDB" id="I7HPL4"/>
<dbReference type="EMBL" id="FR852769">
    <property type="protein sequence ID" value="CCA65972.1"/>
    <property type="molecule type" value="mRNA"/>
</dbReference>
<dbReference type="Pfam" id="PF17135">
    <property type="entry name" value="Ribosomal_L18"/>
    <property type="match status" value="1"/>
</dbReference>
<evidence type="ECO:0000256" key="1">
    <source>
        <dbReference type="ARBA" id="ARBA00006815"/>
    </source>
</evidence>
<dbReference type="Gene3D" id="3.100.10.10">
    <property type="match status" value="1"/>
</dbReference>
<gene>
    <name evidence="6" type="primary">RP-L18</name>
</gene>
<dbReference type="SUPFAM" id="SSF52080">
    <property type="entry name" value="Ribosomal proteins L15p and L18e"/>
    <property type="match status" value="1"/>
</dbReference>
<proteinExistence type="evidence at transcript level"/>
<dbReference type="PANTHER" id="PTHR10934:SF2">
    <property type="entry name" value="LARGE RIBOSOMAL SUBUNIT PROTEIN EL18"/>
    <property type="match status" value="1"/>
</dbReference>
<feature type="compositionally biased region" description="Basic and acidic residues" evidence="4">
    <location>
        <begin position="172"/>
        <end position="181"/>
    </location>
</feature>
<protein>
    <submittedName>
        <fullName evidence="6">60S ribosomal protein L18</fullName>
    </submittedName>
</protein>
<reference evidence="6" key="1">
    <citation type="submission" date="2011-04" db="EMBL/GenBank/DDBJ databases">
        <authorList>
            <person name="Holland J."/>
        </authorList>
    </citation>
    <scope>NUCLEOTIDE SEQUENCE</scope>
    <source>
        <tissue evidence="6">Whole body</tissue>
    </source>
</reference>
<evidence type="ECO:0000313" key="6">
    <source>
        <dbReference type="EMBL" id="CCA65972.1"/>
    </source>
</evidence>
<feature type="domain" description="Large ribosomal subunit protein uL15/eL18" evidence="5">
    <location>
        <begin position="2"/>
        <end position="181"/>
    </location>
</feature>
<comment type="similarity">
    <text evidence="1">Belongs to the eukaryotic ribosomal protein eL18 family.</text>
</comment>
<evidence type="ECO:0000256" key="4">
    <source>
        <dbReference type="SAM" id="MobiDB-lite"/>
    </source>
</evidence>
<dbReference type="InterPro" id="IPR021131">
    <property type="entry name" value="Ribosomal_uL15/eL18"/>
</dbReference>
<sequence>MGVDIEHKHVRKVERREPRSENPYVSLLVKLYRFLARRAPCQFNKKVLKRLCQSRIQKPVISVARLKKHASIVNGDKKILTVVGTVTNDERIDEIPKMTVCALKFTKMARARILASGGKILSLDELAKKSPDGKNTLLLQGCRKARVACRYFGAAPGDHHSHTRPRVRSKGKNFEKARGRK</sequence>
<evidence type="ECO:0000256" key="3">
    <source>
        <dbReference type="ARBA" id="ARBA00023274"/>
    </source>
</evidence>
<organism evidence="6">
    <name type="scientific">Tetracapsuloides bryosalmonae</name>
    <dbReference type="NCBI Taxonomy" id="271932"/>
    <lineage>
        <taxon>Eukaryota</taxon>
        <taxon>Metazoa</taxon>
        <taxon>Cnidaria</taxon>
        <taxon>Myxozoa</taxon>
        <taxon>Malacosporea</taxon>
        <taxon>Malacovalvulida</taxon>
        <taxon>Saccosporidae</taxon>
        <taxon>Tetracapsuloides</taxon>
    </lineage>
</organism>
<dbReference type="GO" id="GO:0003723">
    <property type="term" value="F:RNA binding"/>
    <property type="evidence" value="ECO:0007669"/>
    <property type="project" value="TreeGrafter"/>
</dbReference>
<dbReference type="GO" id="GO:0006412">
    <property type="term" value="P:translation"/>
    <property type="evidence" value="ECO:0007669"/>
    <property type="project" value="InterPro"/>
</dbReference>
<dbReference type="FunFam" id="3.100.10.10:FF:000001">
    <property type="entry name" value="60S ribosomal protein L18"/>
    <property type="match status" value="1"/>
</dbReference>
<reference evidence="6" key="2">
    <citation type="submission" date="2012-06" db="EMBL/GenBank/DDBJ databases">
        <title>Immune gene discovery in the bryozoan, Fredericella sultana.</title>
        <authorList>
            <person name="Holland J.W."/>
            <person name="Hartikainen H.L."/>
            <person name="Okamura B."/>
            <person name="Secombes C.J."/>
        </authorList>
    </citation>
    <scope>NUCLEOTIDE SEQUENCE</scope>
    <source>
        <tissue evidence="6">Whole body</tissue>
    </source>
</reference>
<dbReference type="InterPro" id="IPR036227">
    <property type="entry name" value="Ribosomal_uL15/eL18_sf"/>
</dbReference>
<evidence type="ECO:0000256" key="2">
    <source>
        <dbReference type="ARBA" id="ARBA00022980"/>
    </source>
</evidence>